<dbReference type="InterPro" id="IPR001173">
    <property type="entry name" value="Glyco_trans_2-like"/>
</dbReference>
<organism evidence="2 3">
    <name type="scientific">Martelella radicis</name>
    <dbReference type="NCBI Taxonomy" id="1397476"/>
    <lineage>
        <taxon>Bacteria</taxon>
        <taxon>Pseudomonadati</taxon>
        <taxon>Pseudomonadota</taxon>
        <taxon>Alphaproteobacteria</taxon>
        <taxon>Hyphomicrobiales</taxon>
        <taxon>Aurantimonadaceae</taxon>
        <taxon>Martelella</taxon>
    </lineage>
</organism>
<protein>
    <submittedName>
        <fullName evidence="2">GT2 family glycosyltransferase</fullName>
    </submittedName>
</protein>
<name>A0A7W6KL42_9HYPH</name>
<dbReference type="Proteomes" id="UP000530571">
    <property type="component" value="Unassembled WGS sequence"/>
</dbReference>
<dbReference type="PANTHER" id="PTHR22916:SF3">
    <property type="entry name" value="UDP-GLCNAC:BETAGAL BETA-1,3-N-ACETYLGLUCOSAMINYLTRANSFERASE-LIKE PROTEIN 1"/>
    <property type="match status" value="1"/>
</dbReference>
<gene>
    <name evidence="2" type="ORF">GGR30_003246</name>
</gene>
<dbReference type="Pfam" id="PF00535">
    <property type="entry name" value="Glycos_transf_2"/>
    <property type="match status" value="1"/>
</dbReference>
<evidence type="ECO:0000259" key="1">
    <source>
        <dbReference type="Pfam" id="PF00535"/>
    </source>
</evidence>
<dbReference type="InterPro" id="IPR029044">
    <property type="entry name" value="Nucleotide-diphossugar_trans"/>
</dbReference>
<dbReference type="PANTHER" id="PTHR22916">
    <property type="entry name" value="GLYCOSYLTRANSFERASE"/>
    <property type="match status" value="1"/>
</dbReference>
<evidence type="ECO:0000313" key="2">
    <source>
        <dbReference type="EMBL" id="MBB4123303.1"/>
    </source>
</evidence>
<keyword evidence="3" id="KW-1185">Reference proteome</keyword>
<dbReference type="RefSeq" id="WP_183488137.1">
    <property type="nucleotide sequence ID" value="NZ_JACIDZ010000011.1"/>
</dbReference>
<accession>A0A7W6KL42</accession>
<evidence type="ECO:0000313" key="3">
    <source>
        <dbReference type="Proteomes" id="UP000530571"/>
    </source>
</evidence>
<dbReference type="SUPFAM" id="SSF53448">
    <property type="entry name" value="Nucleotide-diphospho-sugar transferases"/>
    <property type="match status" value="1"/>
</dbReference>
<dbReference type="GO" id="GO:0016758">
    <property type="term" value="F:hexosyltransferase activity"/>
    <property type="evidence" value="ECO:0007669"/>
    <property type="project" value="UniProtKB-ARBA"/>
</dbReference>
<keyword evidence="2" id="KW-0808">Transferase</keyword>
<reference evidence="2 3" key="1">
    <citation type="submission" date="2020-08" db="EMBL/GenBank/DDBJ databases">
        <title>Genomic Encyclopedia of Type Strains, Phase IV (KMG-IV): sequencing the most valuable type-strain genomes for metagenomic binning, comparative biology and taxonomic classification.</title>
        <authorList>
            <person name="Goeker M."/>
        </authorList>
    </citation>
    <scope>NUCLEOTIDE SEQUENCE [LARGE SCALE GENOMIC DNA]</scope>
    <source>
        <strain evidence="2 3">DSM 28101</strain>
    </source>
</reference>
<sequence>MMGKKKELSENVTQVVDYMFRKYLNRSPDPEGLEAYRTALLGGMSLISFIKSISDSEEARQKRKGRRRRANLDWAVDDIDTVIALSYRLYLHREPDEAGKQGYRAAIERGMSVSTLADILSSSPEAEQKQQFFSPGNEKAGISDGAFIREIGYLLFESTVARPRDFEHFKQRLGEDPLNRMPVVQQLVSEQIIRREAQKNFRLEMDKCWIMGTNEFLTRESWDAKVASLDPAAMASPPHARLQELEQRKFRHTGEFRVSAIASMYKGGKYLETFLENIVSQSMFDQSELIIVDACSPDGEKELISRYMKVYPNIVYKRFDYRIGIYDAWNYAAQIARGKYLTNTNLDDLRRCDSFEIQAAALDRHAFADVVYQDIYYSLDFTFDFETISKCGFKSNLPIVTVNNMLEFNSPHNAPMWRKQLHEEIGYFDPSYRSAGDYEFWLRCLKGGKSFLKTNTPHVAYYQNPDGISTEADTPGIHEARRAWRAHAEELMSRDFEKSRAEFAHDLGLAEAPGTEVSDYDMVQQRLRSFAAEARAGWPEVRQVAQTA</sequence>
<proteinExistence type="predicted"/>
<comment type="caution">
    <text evidence="2">The sequence shown here is derived from an EMBL/GenBank/DDBJ whole genome shotgun (WGS) entry which is preliminary data.</text>
</comment>
<feature type="domain" description="Glycosyltransferase 2-like" evidence="1">
    <location>
        <begin position="259"/>
        <end position="415"/>
    </location>
</feature>
<dbReference type="EMBL" id="JACIDZ010000011">
    <property type="protein sequence ID" value="MBB4123303.1"/>
    <property type="molecule type" value="Genomic_DNA"/>
</dbReference>
<dbReference type="AlphaFoldDB" id="A0A7W6KL42"/>
<dbReference type="Gene3D" id="3.90.550.10">
    <property type="entry name" value="Spore Coat Polysaccharide Biosynthesis Protein SpsA, Chain A"/>
    <property type="match status" value="1"/>
</dbReference>